<keyword evidence="1" id="KW-0677">Repeat</keyword>
<reference evidence="4 5" key="2">
    <citation type="submission" date="2018-11" db="EMBL/GenBank/DDBJ databases">
        <authorList>
            <consortium name="Pathogen Informatics"/>
        </authorList>
    </citation>
    <scope>NUCLEOTIDE SEQUENCE [LARGE SCALE GENOMIC DNA]</scope>
</reference>
<accession>A0A183IW73</accession>
<keyword evidence="2" id="KW-0694">RNA-binding</keyword>
<dbReference type="Pfam" id="PF00013">
    <property type="entry name" value="KH_1"/>
    <property type="match status" value="1"/>
</dbReference>
<dbReference type="OrthoDB" id="5204190at2759"/>
<sequence length="114" mass="12939">MRLVFPLFRSYRMLCELISYKFRVSMRCECVGIICKYQNSDGDVFYMHVPANKTGLVIGKGGETIKQIASESGARVELSRDPAPNDREKVFIIKGTPQQIHHASHLIRIRVGDV</sequence>
<dbReference type="SUPFAM" id="SSF54791">
    <property type="entry name" value="Eukaryotic type KH-domain (KH-domain type I)"/>
    <property type="match status" value="1"/>
</dbReference>
<feature type="domain" description="K Homology" evidence="3">
    <location>
        <begin position="41"/>
        <end position="112"/>
    </location>
</feature>
<organism evidence="6">
    <name type="scientific">Soboliphyme baturini</name>
    <dbReference type="NCBI Taxonomy" id="241478"/>
    <lineage>
        <taxon>Eukaryota</taxon>
        <taxon>Metazoa</taxon>
        <taxon>Ecdysozoa</taxon>
        <taxon>Nematoda</taxon>
        <taxon>Enoplea</taxon>
        <taxon>Dorylaimia</taxon>
        <taxon>Dioctophymatida</taxon>
        <taxon>Dioctophymatoidea</taxon>
        <taxon>Soboliphymatidae</taxon>
        <taxon>Soboliphyme</taxon>
    </lineage>
</organism>
<keyword evidence="5" id="KW-1185">Reference proteome</keyword>
<dbReference type="InterPro" id="IPR004087">
    <property type="entry name" value="KH_dom"/>
</dbReference>
<gene>
    <name evidence="4" type="ORF">SBAD_LOCUS7870</name>
</gene>
<dbReference type="PROSITE" id="PS50084">
    <property type="entry name" value="KH_TYPE_1"/>
    <property type="match status" value="1"/>
</dbReference>
<name>A0A183IW73_9BILA</name>
<dbReference type="EMBL" id="UZAM01011021">
    <property type="protein sequence ID" value="VDP14554.1"/>
    <property type="molecule type" value="Genomic_DNA"/>
</dbReference>
<dbReference type="SMART" id="SM00322">
    <property type="entry name" value="KH"/>
    <property type="match status" value="1"/>
</dbReference>
<dbReference type="InterPro" id="IPR004088">
    <property type="entry name" value="KH_dom_type_1"/>
</dbReference>
<evidence type="ECO:0000256" key="1">
    <source>
        <dbReference type="ARBA" id="ARBA00022737"/>
    </source>
</evidence>
<reference evidence="6" key="1">
    <citation type="submission" date="2016-06" db="UniProtKB">
        <authorList>
            <consortium name="WormBaseParasite"/>
        </authorList>
    </citation>
    <scope>IDENTIFICATION</scope>
</reference>
<dbReference type="Proteomes" id="UP000270296">
    <property type="component" value="Unassembled WGS sequence"/>
</dbReference>
<dbReference type="GO" id="GO:0003723">
    <property type="term" value="F:RNA binding"/>
    <property type="evidence" value="ECO:0007669"/>
    <property type="project" value="UniProtKB-UniRule"/>
</dbReference>
<evidence type="ECO:0000256" key="2">
    <source>
        <dbReference type="PROSITE-ProRule" id="PRU00117"/>
    </source>
</evidence>
<evidence type="ECO:0000313" key="4">
    <source>
        <dbReference type="EMBL" id="VDP14554.1"/>
    </source>
</evidence>
<evidence type="ECO:0000313" key="6">
    <source>
        <dbReference type="WBParaSite" id="SBAD_0000816301-mRNA-1"/>
    </source>
</evidence>
<dbReference type="Gene3D" id="3.30.1370.10">
    <property type="entry name" value="K Homology domain, type 1"/>
    <property type="match status" value="1"/>
</dbReference>
<protein>
    <submittedName>
        <fullName evidence="6">KH domain-containing protein</fullName>
    </submittedName>
</protein>
<dbReference type="InterPro" id="IPR036612">
    <property type="entry name" value="KH_dom_type_1_sf"/>
</dbReference>
<dbReference type="AlphaFoldDB" id="A0A183IW73"/>
<dbReference type="WBParaSite" id="SBAD_0000816301-mRNA-1">
    <property type="protein sequence ID" value="SBAD_0000816301-mRNA-1"/>
    <property type="gene ID" value="SBAD_0000816301"/>
</dbReference>
<evidence type="ECO:0000259" key="3">
    <source>
        <dbReference type="SMART" id="SM00322"/>
    </source>
</evidence>
<proteinExistence type="predicted"/>
<evidence type="ECO:0000313" key="5">
    <source>
        <dbReference type="Proteomes" id="UP000270296"/>
    </source>
</evidence>
<dbReference type="PANTHER" id="PTHR10288">
    <property type="entry name" value="KH DOMAIN CONTAINING RNA BINDING PROTEIN"/>
    <property type="match status" value="1"/>
</dbReference>